<organism evidence="2 3">
    <name type="scientific">Orchesella dallaii</name>
    <dbReference type="NCBI Taxonomy" id="48710"/>
    <lineage>
        <taxon>Eukaryota</taxon>
        <taxon>Metazoa</taxon>
        <taxon>Ecdysozoa</taxon>
        <taxon>Arthropoda</taxon>
        <taxon>Hexapoda</taxon>
        <taxon>Collembola</taxon>
        <taxon>Entomobryomorpha</taxon>
        <taxon>Entomobryoidea</taxon>
        <taxon>Orchesellidae</taxon>
        <taxon>Orchesellinae</taxon>
        <taxon>Orchesella</taxon>
    </lineage>
</organism>
<sequence>IMNSRSSRRPKGKESHRHQQNHHPNSGKREEELTLTAVSRTNPNLLYKVMGTDNAPPSLSKEKGFQMTTPVMEKPTLALLQQPASQPPPLCPLLHTSHLLFPGLPTLGMEGLKILDPEPHLPSPGEAPNWCHYGAYLQKLAAYNATGIKISQPSATATLLSSDSDRISRISNSTLVLSSSKSTDTKVTPNKPRNSEHRRAYLKVWRKQKEAKENAEFGYEYMQEKRREKWRLSNLRRRQRMLAAKKRNGLEESVKQAKKKGKGDEDSSLIPH</sequence>
<evidence type="ECO:0000313" key="3">
    <source>
        <dbReference type="Proteomes" id="UP001642540"/>
    </source>
</evidence>
<feature type="compositionally biased region" description="Basic residues" evidence="1">
    <location>
        <begin position="1"/>
        <end position="21"/>
    </location>
</feature>
<protein>
    <submittedName>
        <fullName evidence="2">Uncharacterized protein</fullName>
    </submittedName>
</protein>
<gene>
    <name evidence="2" type="ORF">ODALV1_LOCUS31148</name>
</gene>
<evidence type="ECO:0000256" key="1">
    <source>
        <dbReference type="SAM" id="MobiDB-lite"/>
    </source>
</evidence>
<feature type="region of interest" description="Disordered" evidence="1">
    <location>
        <begin position="179"/>
        <end position="198"/>
    </location>
</feature>
<dbReference type="Proteomes" id="UP001642540">
    <property type="component" value="Unassembled WGS sequence"/>
</dbReference>
<feature type="region of interest" description="Disordered" evidence="1">
    <location>
        <begin position="1"/>
        <end position="35"/>
    </location>
</feature>
<feature type="region of interest" description="Disordered" evidence="1">
    <location>
        <begin position="239"/>
        <end position="272"/>
    </location>
</feature>
<proteinExistence type="predicted"/>
<reference evidence="2 3" key="1">
    <citation type="submission" date="2024-08" db="EMBL/GenBank/DDBJ databases">
        <authorList>
            <person name="Cucini C."/>
            <person name="Frati F."/>
        </authorList>
    </citation>
    <scope>NUCLEOTIDE SEQUENCE [LARGE SCALE GENOMIC DNA]</scope>
</reference>
<evidence type="ECO:0000313" key="2">
    <source>
        <dbReference type="EMBL" id="CAL8147458.1"/>
    </source>
</evidence>
<feature type="compositionally biased region" description="Low complexity" evidence="1">
    <location>
        <begin position="179"/>
        <end position="188"/>
    </location>
</feature>
<accession>A0ABP1S8Y6</accession>
<comment type="caution">
    <text evidence="2">The sequence shown here is derived from an EMBL/GenBank/DDBJ whole genome shotgun (WGS) entry which is preliminary data.</text>
</comment>
<feature type="non-terminal residue" evidence="2">
    <location>
        <position position="1"/>
    </location>
</feature>
<keyword evidence="3" id="KW-1185">Reference proteome</keyword>
<dbReference type="EMBL" id="CAXLJM020000165">
    <property type="protein sequence ID" value="CAL8147458.1"/>
    <property type="molecule type" value="Genomic_DNA"/>
</dbReference>
<name>A0ABP1S8Y6_9HEXA</name>